<keyword evidence="3" id="KW-1185">Reference proteome</keyword>
<name>A0A972K2U5_9BACL</name>
<feature type="transmembrane region" description="Helical" evidence="1">
    <location>
        <begin position="13"/>
        <end position="32"/>
    </location>
</feature>
<dbReference type="Pfam" id="PF06182">
    <property type="entry name" value="ABC2_membrane_6"/>
    <property type="match status" value="1"/>
</dbReference>
<evidence type="ECO:0000313" key="2">
    <source>
        <dbReference type="EMBL" id="NOU98124.1"/>
    </source>
</evidence>
<dbReference type="EMBL" id="WHOD01000128">
    <property type="protein sequence ID" value="NOU98124.1"/>
    <property type="molecule type" value="Genomic_DNA"/>
</dbReference>
<accession>A0A972K2U5</accession>
<keyword evidence="1" id="KW-0472">Membrane</keyword>
<proteinExistence type="predicted"/>
<gene>
    <name evidence="2" type="ORF">GC093_33575</name>
</gene>
<evidence type="ECO:0000256" key="1">
    <source>
        <dbReference type="SAM" id="Phobius"/>
    </source>
</evidence>
<comment type="caution">
    <text evidence="2">The sequence shown here is derived from an EMBL/GenBank/DDBJ whole genome shotgun (WGS) entry which is preliminary data.</text>
</comment>
<sequence length="278" mass="31303">MGGDTVLAPRRNMLQQMIYLIGLYGHYLKVYVKTLIEYRADTLIAIVAGIVAQGSTLLFLTVIFQRIPKLADWSFYEMVFIFGLAATAKALNQALFNAPFSLTWVIRSGQMDVMMVRPVGALFQSIGNSQELNGVGQLVTGIAIMVYSASRLEMDWTVWLLVYAVIALFSSAVIQFAVLLTISVLTFWVHEIRSLIYPINWLFDFTRYPLEIFHPVLRGLLTYVIPYALGSFFPAAYLLRSHQYEWAAWGVPATAAVVMALAYWLWSVGLRRYSSVAG</sequence>
<feature type="transmembrane region" description="Helical" evidence="1">
    <location>
        <begin position="73"/>
        <end position="91"/>
    </location>
</feature>
<dbReference type="AlphaFoldDB" id="A0A972K2U5"/>
<dbReference type="Proteomes" id="UP000641588">
    <property type="component" value="Unassembled WGS sequence"/>
</dbReference>
<dbReference type="InterPro" id="IPR010390">
    <property type="entry name" value="ABC-2_transporter-like"/>
</dbReference>
<feature type="transmembrane region" description="Helical" evidence="1">
    <location>
        <begin position="44"/>
        <end position="67"/>
    </location>
</feature>
<feature type="transmembrane region" description="Helical" evidence="1">
    <location>
        <begin position="220"/>
        <end position="240"/>
    </location>
</feature>
<reference evidence="2" key="1">
    <citation type="submission" date="2019-10" db="EMBL/GenBank/DDBJ databases">
        <title>Description of Paenibacillus glebae sp. nov.</title>
        <authorList>
            <person name="Carlier A."/>
            <person name="Qi S."/>
        </authorList>
    </citation>
    <scope>NUCLEOTIDE SEQUENCE</scope>
    <source>
        <strain evidence="2">LMG 31456</strain>
    </source>
</reference>
<protein>
    <recommendedName>
        <fullName evidence="4">ABC transporter permease</fullName>
    </recommendedName>
</protein>
<feature type="transmembrane region" description="Helical" evidence="1">
    <location>
        <begin position="246"/>
        <end position="266"/>
    </location>
</feature>
<organism evidence="2 3">
    <name type="scientific">Paenibacillus foliorum</name>
    <dbReference type="NCBI Taxonomy" id="2654974"/>
    <lineage>
        <taxon>Bacteria</taxon>
        <taxon>Bacillati</taxon>
        <taxon>Bacillota</taxon>
        <taxon>Bacilli</taxon>
        <taxon>Bacillales</taxon>
        <taxon>Paenibacillaceae</taxon>
        <taxon>Paenibacillus</taxon>
    </lineage>
</organism>
<dbReference type="PANTHER" id="PTHR36833">
    <property type="entry name" value="SLR0610 PROTEIN-RELATED"/>
    <property type="match status" value="1"/>
</dbReference>
<feature type="transmembrane region" description="Helical" evidence="1">
    <location>
        <begin position="156"/>
        <end position="189"/>
    </location>
</feature>
<keyword evidence="1" id="KW-1133">Transmembrane helix</keyword>
<evidence type="ECO:0008006" key="4">
    <source>
        <dbReference type="Google" id="ProtNLM"/>
    </source>
</evidence>
<evidence type="ECO:0000313" key="3">
    <source>
        <dbReference type="Proteomes" id="UP000641588"/>
    </source>
</evidence>
<keyword evidence="1" id="KW-0812">Transmembrane</keyword>
<dbReference type="PANTHER" id="PTHR36833:SF1">
    <property type="entry name" value="INTEGRAL MEMBRANE TRANSPORT PROTEIN"/>
    <property type="match status" value="1"/>
</dbReference>